<dbReference type="GO" id="GO:0016020">
    <property type="term" value="C:membrane"/>
    <property type="evidence" value="ECO:0007669"/>
    <property type="project" value="UniProtKB-SubCell"/>
</dbReference>
<evidence type="ECO:0000256" key="1">
    <source>
        <dbReference type="ARBA" id="ARBA00004141"/>
    </source>
</evidence>
<dbReference type="GO" id="GO:0022857">
    <property type="term" value="F:transmembrane transporter activity"/>
    <property type="evidence" value="ECO:0007669"/>
    <property type="project" value="InterPro"/>
</dbReference>
<feature type="transmembrane region" description="Helical" evidence="6">
    <location>
        <begin position="180"/>
        <end position="199"/>
    </location>
</feature>
<dbReference type="SUPFAM" id="SSF103473">
    <property type="entry name" value="MFS general substrate transporter"/>
    <property type="match status" value="1"/>
</dbReference>
<feature type="transmembrane region" description="Helical" evidence="6">
    <location>
        <begin position="101"/>
        <end position="123"/>
    </location>
</feature>
<dbReference type="Gene3D" id="1.20.1250.20">
    <property type="entry name" value="MFS general substrate transporter like domains"/>
    <property type="match status" value="1"/>
</dbReference>
<comment type="subcellular location">
    <subcellularLocation>
        <location evidence="1">Membrane</location>
        <topology evidence="1">Multi-pass membrane protein</topology>
    </subcellularLocation>
</comment>
<evidence type="ECO:0000256" key="4">
    <source>
        <dbReference type="ARBA" id="ARBA00022989"/>
    </source>
</evidence>
<dbReference type="InterPro" id="IPR036259">
    <property type="entry name" value="MFS_trans_sf"/>
</dbReference>
<evidence type="ECO:0000256" key="6">
    <source>
        <dbReference type="SAM" id="Phobius"/>
    </source>
</evidence>
<feature type="transmembrane region" description="Helical" evidence="6">
    <location>
        <begin position="135"/>
        <end position="156"/>
    </location>
</feature>
<dbReference type="PANTHER" id="PTHR11654">
    <property type="entry name" value="OLIGOPEPTIDE TRANSPORTER-RELATED"/>
    <property type="match status" value="1"/>
</dbReference>
<reference evidence="7" key="1">
    <citation type="submission" date="2018-02" db="EMBL/GenBank/DDBJ databases">
        <title>Rhizophora mucronata_Transcriptome.</title>
        <authorList>
            <person name="Meera S.P."/>
            <person name="Sreeshan A."/>
            <person name="Augustine A."/>
        </authorList>
    </citation>
    <scope>NUCLEOTIDE SEQUENCE</scope>
    <source>
        <tissue evidence="7">Leaf</tissue>
    </source>
</reference>
<dbReference type="EMBL" id="GGEC01062724">
    <property type="protein sequence ID" value="MBX43208.1"/>
    <property type="molecule type" value="Transcribed_RNA"/>
</dbReference>
<protein>
    <submittedName>
        <fullName evidence="7">Uncharacterized protein MANES_18G104800</fullName>
    </submittedName>
</protein>
<evidence type="ECO:0000256" key="5">
    <source>
        <dbReference type="ARBA" id="ARBA00023136"/>
    </source>
</evidence>
<dbReference type="AlphaFoldDB" id="A0A2P2NL40"/>
<feature type="transmembrane region" description="Helical" evidence="6">
    <location>
        <begin position="14"/>
        <end position="31"/>
    </location>
</feature>
<keyword evidence="3 6" id="KW-0812">Transmembrane</keyword>
<organism evidence="7">
    <name type="scientific">Rhizophora mucronata</name>
    <name type="common">Asiatic mangrove</name>
    <dbReference type="NCBI Taxonomy" id="61149"/>
    <lineage>
        <taxon>Eukaryota</taxon>
        <taxon>Viridiplantae</taxon>
        <taxon>Streptophyta</taxon>
        <taxon>Embryophyta</taxon>
        <taxon>Tracheophyta</taxon>
        <taxon>Spermatophyta</taxon>
        <taxon>Magnoliopsida</taxon>
        <taxon>eudicotyledons</taxon>
        <taxon>Gunneridae</taxon>
        <taxon>Pentapetalae</taxon>
        <taxon>rosids</taxon>
        <taxon>fabids</taxon>
        <taxon>Malpighiales</taxon>
        <taxon>Rhizophoraceae</taxon>
        <taxon>Rhizophora</taxon>
    </lineage>
</organism>
<comment type="similarity">
    <text evidence="2">Belongs to the major facilitator superfamily. Proton-dependent oligopeptide transporter (POT/PTR) (TC 2.A.17) family.</text>
</comment>
<evidence type="ECO:0000256" key="3">
    <source>
        <dbReference type="ARBA" id="ARBA00022692"/>
    </source>
</evidence>
<sequence length="216" mass="23870">MDRRILPGFEIPPASLQSFTGVVIILSVPIYDRVFVPVARSLTGKPAGITTLQRTGAGLVLSILCTVVSALVETKRLETAEKFGVVDQPNATVPMSVWWLIPQYALCGASNVFCLVALQEFFYDQVPTDLRNMGLALYLSVQGVGSFLSSFLISVIDKATDGDAQKGWFANNINRAHLDYFYWLLTVLGTVSFIAYLYFARSYVYFKPSQSDLMSP</sequence>
<proteinExistence type="inferred from homology"/>
<accession>A0A2P2NL40</accession>
<dbReference type="InterPro" id="IPR000109">
    <property type="entry name" value="POT_fam"/>
</dbReference>
<keyword evidence="5 6" id="KW-0472">Membrane</keyword>
<evidence type="ECO:0000313" key="7">
    <source>
        <dbReference type="EMBL" id="MBX43208.1"/>
    </source>
</evidence>
<feature type="transmembrane region" description="Helical" evidence="6">
    <location>
        <begin position="52"/>
        <end position="72"/>
    </location>
</feature>
<evidence type="ECO:0000256" key="2">
    <source>
        <dbReference type="ARBA" id="ARBA00005982"/>
    </source>
</evidence>
<name>A0A2P2NL40_RHIMU</name>
<dbReference type="Pfam" id="PF00854">
    <property type="entry name" value="PTR2"/>
    <property type="match status" value="1"/>
</dbReference>
<keyword evidence="4 6" id="KW-1133">Transmembrane helix</keyword>